<organism evidence="1 2">
    <name type="scientific">Artomyces pyxidatus</name>
    <dbReference type="NCBI Taxonomy" id="48021"/>
    <lineage>
        <taxon>Eukaryota</taxon>
        <taxon>Fungi</taxon>
        <taxon>Dikarya</taxon>
        <taxon>Basidiomycota</taxon>
        <taxon>Agaricomycotina</taxon>
        <taxon>Agaricomycetes</taxon>
        <taxon>Russulales</taxon>
        <taxon>Auriscalpiaceae</taxon>
        <taxon>Artomyces</taxon>
    </lineage>
</organism>
<gene>
    <name evidence="1" type="ORF">BV25DRAFT_1835577</name>
</gene>
<dbReference type="Proteomes" id="UP000814140">
    <property type="component" value="Unassembled WGS sequence"/>
</dbReference>
<dbReference type="EMBL" id="MU277192">
    <property type="protein sequence ID" value="KAI0066551.1"/>
    <property type="molecule type" value="Genomic_DNA"/>
</dbReference>
<evidence type="ECO:0000313" key="1">
    <source>
        <dbReference type="EMBL" id="KAI0066551.1"/>
    </source>
</evidence>
<comment type="caution">
    <text evidence="1">The sequence shown here is derived from an EMBL/GenBank/DDBJ whole genome shotgun (WGS) entry which is preliminary data.</text>
</comment>
<evidence type="ECO:0000313" key="2">
    <source>
        <dbReference type="Proteomes" id="UP000814140"/>
    </source>
</evidence>
<name>A0ACB8TDQ2_9AGAM</name>
<reference evidence="1" key="2">
    <citation type="journal article" date="2022" name="New Phytol.">
        <title>Evolutionary transition to the ectomycorrhizal habit in the genomes of a hyperdiverse lineage of mushroom-forming fungi.</title>
        <authorList>
            <person name="Looney B."/>
            <person name="Miyauchi S."/>
            <person name="Morin E."/>
            <person name="Drula E."/>
            <person name="Courty P.E."/>
            <person name="Kohler A."/>
            <person name="Kuo A."/>
            <person name="LaButti K."/>
            <person name="Pangilinan J."/>
            <person name="Lipzen A."/>
            <person name="Riley R."/>
            <person name="Andreopoulos W."/>
            <person name="He G."/>
            <person name="Johnson J."/>
            <person name="Nolan M."/>
            <person name="Tritt A."/>
            <person name="Barry K.W."/>
            <person name="Grigoriev I.V."/>
            <person name="Nagy L.G."/>
            <person name="Hibbett D."/>
            <person name="Henrissat B."/>
            <person name="Matheny P.B."/>
            <person name="Labbe J."/>
            <person name="Martin F.M."/>
        </authorList>
    </citation>
    <scope>NUCLEOTIDE SEQUENCE</scope>
    <source>
        <strain evidence="1">HHB10654</strain>
    </source>
</reference>
<proteinExistence type="predicted"/>
<keyword evidence="2" id="KW-1185">Reference proteome</keyword>
<accession>A0ACB8TDQ2</accession>
<sequence>MSSSRTNLKTAFKKTRTIGPLYTGGAVALTTDGKWLVTCVGEEVVLTDIDEGTEICRFVTDTAAVTALCVTPSGKQLALFTASMALRIYDLPTTSAPVPKPIHPIRSIARAHDAPVHICKADPTSTYLASGAADGTVKVWDIARGFVTHVLRGHGGVVSALTWSFPRTASLGLEERALRLITASVDTRVRVWDLARGAERARSGKQVKPEAILEGHVSVPRGLDVTEDGRWLVTGGRDSVVLVWDMEARVSKTSGKGKEKESGPVLVNTVTVLERVEAVGLLTEGEELAGSSSGSGQIRFYTAGEKGVVRIWDGKKGSVICTLGDEQAGASADEEEQRQILDAIYVPSISTILSIHADQNILFHSLQTGTLSRHLIGFNDEIIDASLLRSTSSPTSDSHLALATNSSLIRLYSTQTLDARLLAGHTDIVLCLATSASGSVFASGGKDRAARLWAPSSDAASWSWACVGICEGHAESVGALAFSKQNTASGGLKFLFTGSQDRTIKMWGLTSVSTTSPVADITRCKSLSTTKAHDKDINALDVSPSDSLLASGSQDKTAKVFAIEFNGAGKGGLKLLGTCKGHKRGVWSVRFARGTRMLATGGGDRTVRLWGLEDFACLKVLEGHGNSVLRVDWMGGDGPGGGSGQVVSAAADGLVKIWDVGVEECVATLDGHEDKVWALTVSKDSRTIISGAADSVVTFWEDCTEEQEAEKETARAELVLKSAFRIEQDFQNYLALHDYRRAIELALSLAHPGRLYKLFKDLSSSDESSGEFASSITGHPAVDEVLRTMAPSDLARLLRYVRTWNTRASTAGVAQRVLNAIVRLRPAAEVVAAFEAPSVFDADVDDSAGATRVKEEGGIRELVEALIPYTERHLSRMERLVQESYVVDYVLGEMDGGVGEDDDEDGIGMDVDFEPATVKV</sequence>
<protein>
    <submittedName>
        <fullName evidence="1">WD40 repeat-like protein</fullName>
    </submittedName>
</protein>
<reference evidence="1" key="1">
    <citation type="submission" date="2021-03" db="EMBL/GenBank/DDBJ databases">
        <authorList>
            <consortium name="DOE Joint Genome Institute"/>
            <person name="Ahrendt S."/>
            <person name="Looney B.P."/>
            <person name="Miyauchi S."/>
            <person name="Morin E."/>
            <person name="Drula E."/>
            <person name="Courty P.E."/>
            <person name="Chicoki N."/>
            <person name="Fauchery L."/>
            <person name="Kohler A."/>
            <person name="Kuo A."/>
            <person name="Labutti K."/>
            <person name="Pangilinan J."/>
            <person name="Lipzen A."/>
            <person name="Riley R."/>
            <person name="Andreopoulos W."/>
            <person name="He G."/>
            <person name="Johnson J."/>
            <person name="Barry K.W."/>
            <person name="Grigoriev I.V."/>
            <person name="Nagy L."/>
            <person name="Hibbett D."/>
            <person name="Henrissat B."/>
            <person name="Matheny P.B."/>
            <person name="Labbe J."/>
            <person name="Martin F."/>
        </authorList>
    </citation>
    <scope>NUCLEOTIDE SEQUENCE</scope>
    <source>
        <strain evidence="1">HHB10654</strain>
    </source>
</reference>